<comment type="caution">
    <text evidence="2">The sequence shown here is derived from an EMBL/GenBank/DDBJ whole genome shotgun (WGS) entry which is preliminary data.</text>
</comment>
<reference evidence="2 3" key="1">
    <citation type="submission" date="2020-09" db="EMBL/GenBank/DDBJ databases">
        <title>De no assembly of potato wild relative species, Solanum commersonii.</title>
        <authorList>
            <person name="Cho K."/>
        </authorList>
    </citation>
    <scope>NUCLEOTIDE SEQUENCE [LARGE SCALE GENOMIC DNA]</scope>
    <source>
        <strain evidence="2">LZ3.2</strain>
        <tissue evidence="2">Leaf</tissue>
    </source>
</reference>
<keyword evidence="1" id="KW-0472">Membrane</keyword>
<keyword evidence="1" id="KW-1133">Transmembrane helix</keyword>
<keyword evidence="3" id="KW-1185">Reference proteome</keyword>
<name>A0A9J6B2P8_SOLCO</name>
<evidence type="ECO:0000313" key="3">
    <source>
        <dbReference type="Proteomes" id="UP000824120"/>
    </source>
</evidence>
<feature type="transmembrane region" description="Helical" evidence="1">
    <location>
        <begin position="34"/>
        <end position="56"/>
    </location>
</feature>
<organism evidence="2 3">
    <name type="scientific">Solanum commersonii</name>
    <name type="common">Commerson's wild potato</name>
    <name type="synonym">Commerson's nightshade</name>
    <dbReference type="NCBI Taxonomy" id="4109"/>
    <lineage>
        <taxon>Eukaryota</taxon>
        <taxon>Viridiplantae</taxon>
        <taxon>Streptophyta</taxon>
        <taxon>Embryophyta</taxon>
        <taxon>Tracheophyta</taxon>
        <taxon>Spermatophyta</taxon>
        <taxon>Magnoliopsida</taxon>
        <taxon>eudicotyledons</taxon>
        <taxon>Gunneridae</taxon>
        <taxon>Pentapetalae</taxon>
        <taxon>asterids</taxon>
        <taxon>lamiids</taxon>
        <taxon>Solanales</taxon>
        <taxon>Solanaceae</taxon>
        <taxon>Solanoideae</taxon>
        <taxon>Solaneae</taxon>
        <taxon>Solanum</taxon>
    </lineage>
</organism>
<protein>
    <submittedName>
        <fullName evidence="2">Uncharacterized protein</fullName>
    </submittedName>
</protein>
<proteinExistence type="predicted"/>
<dbReference type="AlphaFoldDB" id="A0A9J6B2P8"/>
<evidence type="ECO:0000256" key="1">
    <source>
        <dbReference type="SAM" id="Phobius"/>
    </source>
</evidence>
<keyword evidence="1" id="KW-0812">Transmembrane</keyword>
<evidence type="ECO:0000313" key="2">
    <source>
        <dbReference type="EMBL" id="KAG5630866.1"/>
    </source>
</evidence>
<sequence>MGLWLGELFGIEAQRGSSSPFEGFRLEHGCNLCALWALIVACVLYGMPLNVVHLIVNEFQKSKLGDSLFFLVPSLITEVGK</sequence>
<dbReference type="Proteomes" id="UP000824120">
    <property type="component" value="Chromosome 1"/>
</dbReference>
<accession>A0A9J6B2P8</accession>
<gene>
    <name evidence="2" type="ORF">H5410_002583</name>
</gene>
<dbReference type="EMBL" id="JACXVP010000001">
    <property type="protein sequence ID" value="KAG5630866.1"/>
    <property type="molecule type" value="Genomic_DNA"/>
</dbReference>